<organism evidence="2 3">
    <name type="scientific">Bisgaardia hudsonensis</name>
    <dbReference type="NCBI Taxonomy" id="109472"/>
    <lineage>
        <taxon>Bacteria</taxon>
        <taxon>Pseudomonadati</taxon>
        <taxon>Pseudomonadota</taxon>
        <taxon>Gammaproteobacteria</taxon>
        <taxon>Pasteurellales</taxon>
        <taxon>Pasteurellaceae</taxon>
        <taxon>Bisgaardia</taxon>
    </lineage>
</organism>
<dbReference type="InterPro" id="IPR042268">
    <property type="entry name" value="BamC_C"/>
</dbReference>
<comment type="caution">
    <text evidence="2">The sequence shown here is derived from an EMBL/GenBank/DDBJ whole genome shotgun (WGS) entry which is preliminary data.</text>
</comment>
<protein>
    <submittedName>
        <fullName evidence="2">Beta-barrel assembly machine subunit BamC</fullName>
    </submittedName>
</protein>
<dbReference type="OrthoDB" id="5686855at2"/>
<feature type="chain" id="PRO_5020595553" evidence="1">
    <location>
        <begin position="19"/>
        <end position="335"/>
    </location>
</feature>
<dbReference type="RefSeq" id="WP_132022023.1">
    <property type="nucleotide sequence ID" value="NZ_CP016605.1"/>
</dbReference>
<keyword evidence="1" id="KW-0732">Signal</keyword>
<dbReference type="Proteomes" id="UP000294841">
    <property type="component" value="Unassembled WGS sequence"/>
</dbReference>
<dbReference type="Gene3D" id="3.30.530.50">
    <property type="match status" value="1"/>
</dbReference>
<evidence type="ECO:0000313" key="3">
    <source>
        <dbReference type="Proteomes" id="UP000294841"/>
    </source>
</evidence>
<dbReference type="Pfam" id="PF06804">
    <property type="entry name" value="Lipoprotein_18"/>
    <property type="match status" value="1"/>
</dbReference>
<evidence type="ECO:0000256" key="1">
    <source>
        <dbReference type="SAM" id="SignalP"/>
    </source>
</evidence>
<dbReference type="InterPro" id="IPR010653">
    <property type="entry name" value="NlpB/DapX"/>
</dbReference>
<evidence type="ECO:0000313" key="2">
    <source>
        <dbReference type="EMBL" id="TCP14281.1"/>
    </source>
</evidence>
<dbReference type="EMBL" id="SLXI01000001">
    <property type="protein sequence ID" value="TCP14281.1"/>
    <property type="molecule type" value="Genomic_DNA"/>
</dbReference>
<sequence length="335" mass="37841">MKKSLLTIAIATLLVACSADNESKLLSNDSFQNKVSQLPTFQPIATGGINLLPKDPNYQLPKTKVKSVEAMDIRPPIMPLSVIKNSVAQFDGERAFIAYPIKQKDVYSILQIERLLKDHNVAYEVRGQKILTDWTSTRRLDEIGDTQARYQIEQVINGSSSTLMLLVLEMKRDDVIFTPKVADKRRYASDQLNLLVGELNQAYQKQKTMLLNANMLMPVNSELITDLNGKVALMLGASFEKSWVKLGDVLPKLGFEIKEQTVERGNRELKYRALTNEDWFRISIEKSDLENGKYFMQLSTVDKRSSVVITDEDGKALSGKQAQVIYQALHNLLAR</sequence>
<accession>A0A4R2N330</accession>
<dbReference type="PROSITE" id="PS51257">
    <property type="entry name" value="PROKAR_LIPOPROTEIN"/>
    <property type="match status" value="1"/>
</dbReference>
<keyword evidence="3" id="KW-1185">Reference proteome</keyword>
<dbReference type="Gene3D" id="3.30.310.170">
    <property type="entry name" value="Outer membrane protein assembly factor BamC"/>
    <property type="match status" value="1"/>
</dbReference>
<gene>
    <name evidence="2" type="ORF">EV697_101420</name>
</gene>
<proteinExistence type="predicted"/>
<name>A0A4R2N330_9PAST</name>
<dbReference type="AlphaFoldDB" id="A0A4R2N330"/>
<feature type="signal peptide" evidence="1">
    <location>
        <begin position="1"/>
        <end position="18"/>
    </location>
</feature>
<reference evidence="2 3" key="1">
    <citation type="submission" date="2019-03" db="EMBL/GenBank/DDBJ databases">
        <title>Genomic Encyclopedia of Type Strains, Phase IV (KMG-IV): sequencing the most valuable type-strain genomes for metagenomic binning, comparative biology and taxonomic classification.</title>
        <authorList>
            <person name="Goeker M."/>
        </authorList>
    </citation>
    <scope>NUCLEOTIDE SEQUENCE [LARGE SCALE GENOMIC DNA]</scope>
    <source>
        <strain evidence="2 3">DSM 28231</strain>
    </source>
</reference>